<dbReference type="SMART" id="SM00155">
    <property type="entry name" value="PLDc"/>
    <property type="match status" value="2"/>
</dbReference>
<dbReference type="Gene3D" id="3.30.870.10">
    <property type="entry name" value="Endonuclease Chain A"/>
    <property type="match status" value="2"/>
</dbReference>
<keyword evidence="3" id="KW-0378">Hydrolase</keyword>
<protein>
    <recommendedName>
        <fullName evidence="1">phospholipase D</fullName>
        <ecNumber evidence="1">3.1.4.4</ecNumber>
    </recommendedName>
</protein>
<evidence type="ECO:0000259" key="7">
    <source>
        <dbReference type="PROSITE" id="PS50035"/>
    </source>
</evidence>
<keyword evidence="5" id="KW-0443">Lipid metabolism</keyword>
<name>A0ABR3G813_9PEZI</name>
<dbReference type="PIRSF" id="PIRSF009376">
    <property type="entry name" value="Phospholipase_D_euk"/>
    <property type="match status" value="1"/>
</dbReference>
<evidence type="ECO:0000313" key="9">
    <source>
        <dbReference type="Proteomes" id="UP001447188"/>
    </source>
</evidence>
<feature type="domain" description="PLD phosphodiesterase" evidence="7">
    <location>
        <begin position="215"/>
        <end position="242"/>
    </location>
</feature>
<dbReference type="InterPro" id="IPR001736">
    <property type="entry name" value="PLipase_D/transphosphatidylase"/>
</dbReference>
<evidence type="ECO:0000256" key="6">
    <source>
        <dbReference type="SAM" id="MobiDB-lite"/>
    </source>
</evidence>
<dbReference type="PANTHER" id="PTHR18896:SF128">
    <property type="entry name" value="PHOSPHOLIPASE"/>
    <property type="match status" value="1"/>
</dbReference>
<proteinExistence type="predicted"/>
<feature type="region of interest" description="Disordered" evidence="6">
    <location>
        <begin position="1"/>
        <end position="21"/>
    </location>
</feature>
<evidence type="ECO:0000256" key="5">
    <source>
        <dbReference type="ARBA" id="ARBA00023098"/>
    </source>
</evidence>
<evidence type="ECO:0000256" key="2">
    <source>
        <dbReference type="ARBA" id="ARBA00022737"/>
    </source>
</evidence>
<reference evidence="8 9" key="1">
    <citation type="submission" date="2024-02" db="EMBL/GenBank/DDBJ databases">
        <title>Discinaceae phylogenomics.</title>
        <authorList>
            <person name="Dirks A.C."/>
            <person name="James T.Y."/>
        </authorList>
    </citation>
    <scope>NUCLEOTIDE SEQUENCE [LARGE SCALE GENOMIC DNA]</scope>
    <source>
        <strain evidence="8 9">ACD0624</strain>
    </source>
</reference>
<dbReference type="Proteomes" id="UP001447188">
    <property type="component" value="Unassembled WGS sequence"/>
</dbReference>
<dbReference type="Pfam" id="PF00614">
    <property type="entry name" value="PLDc"/>
    <property type="match status" value="2"/>
</dbReference>
<organism evidence="8 9">
    <name type="scientific">Discina gigas</name>
    <dbReference type="NCBI Taxonomy" id="1032678"/>
    <lineage>
        <taxon>Eukaryota</taxon>
        <taxon>Fungi</taxon>
        <taxon>Dikarya</taxon>
        <taxon>Ascomycota</taxon>
        <taxon>Pezizomycotina</taxon>
        <taxon>Pezizomycetes</taxon>
        <taxon>Pezizales</taxon>
        <taxon>Discinaceae</taxon>
        <taxon>Discina</taxon>
    </lineage>
</organism>
<dbReference type="SUPFAM" id="SSF56024">
    <property type="entry name" value="Phospholipase D/nuclease"/>
    <property type="match status" value="2"/>
</dbReference>
<dbReference type="EMBL" id="JBBBZM010000197">
    <property type="protein sequence ID" value="KAL0631958.1"/>
    <property type="molecule type" value="Genomic_DNA"/>
</dbReference>
<evidence type="ECO:0000256" key="4">
    <source>
        <dbReference type="ARBA" id="ARBA00022963"/>
    </source>
</evidence>
<gene>
    <name evidence="8" type="ORF">Q9L58_009161</name>
</gene>
<sequence>MSASTYFQHHPNHVHDPARHPHHRKLHAFKVRLVHLKNHIGKYKNLVNPNHRHDDPHEQRIDERRDLIRDSHRYSSFADVQDGNIAKWYVDGRDYFWAVSVALENASEVIYIADWWLSPELASLPVQLSAVFLRRPPHRNQEWRLDYVLKRRAEAGVKIYVVVYKEIAAALTCDSAHTKSALEALCPPGTLGHGNIVVMRHPDHTPFEHAADMTFYWAHHEKIIVVDHTIAFTGGLDLCFGRWDMKQHPLADMHPGNITDEIWPGQDFNNNRVLDFQKVDDWTQNQLAKADYGRMPWHDVSVGIIGPAVNDIAIHFVGRWNFIKRDKYKRRSAYPWLQLSFARADILGVGKSRFPVGGFVTHPLHPVETGATAAVGTCKVQATRSASDWSHGILREESIANAYKAVITAAQHYVYIENQFFITATGDQQTPIRNTIGKAIVDAVLRAAAENRLFRIIIVIPAIPGFPGDLRQSAANGTRAIIDYQYKSICRGEHSIFARIAAAGVDPAKYIFFFNLRAYDRLQKLAAGVDGKESTHKEKESMHKEKESMHKESTHKETVVDGDAQVAEMQEKFAVLGAPDHDSIAAAAMLGPQTVESIPWPGDADSERDNIVNEELYIHAKVLIADDAVAIIGSANLNDRSQLGSHDSELSLIIEDARSLPSTMAGTPFAAAPFAATLRRTLWREHLGLLPASTLDASHDNNALPPPVPNDIESDASDALLQDPLDPALWARWTDTATRNTDVFRELFHCDPDDAIETWSDYDAFLPKDVKHGHLVPGVSAEEAKRRLAEVRGHLVWMPLKFLEKEVMEEKGLGVNAWTESIFT</sequence>
<dbReference type="InterPro" id="IPR015679">
    <property type="entry name" value="PLipase_D_fam"/>
</dbReference>
<dbReference type="InterPro" id="IPR016555">
    <property type="entry name" value="PLipase_D_euk"/>
</dbReference>
<keyword evidence="2" id="KW-0677">Repeat</keyword>
<evidence type="ECO:0000256" key="3">
    <source>
        <dbReference type="ARBA" id="ARBA00022801"/>
    </source>
</evidence>
<dbReference type="PANTHER" id="PTHR18896">
    <property type="entry name" value="PHOSPHOLIPASE D"/>
    <property type="match status" value="1"/>
</dbReference>
<accession>A0ABR3G813</accession>
<comment type="caution">
    <text evidence="8">The sequence shown here is derived from an EMBL/GenBank/DDBJ whole genome shotgun (WGS) entry which is preliminary data.</text>
</comment>
<evidence type="ECO:0000256" key="1">
    <source>
        <dbReference type="ARBA" id="ARBA00012027"/>
    </source>
</evidence>
<feature type="region of interest" description="Disordered" evidence="6">
    <location>
        <begin position="530"/>
        <end position="557"/>
    </location>
</feature>
<feature type="domain" description="PLD phosphodiesterase" evidence="7">
    <location>
        <begin position="614"/>
        <end position="641"/>
    </location>
</feature>
<evidence type="ECO:0000313" key="8">
    <source>
        <dbReference type="EMBL" id="KAL0631958.1"/>
    </source>
</evidence>
<dbReference type="PROSITE" id="PS50035">
    <property type="entry name" value="PLD"/>
    <property type="match status" value="2"/>
</dbReference>
<dbReference type="CDD" id="cd09141">
    <property type="entry name" value="PLDc_vPLD1_2_yPLD_like_2"/>
    <property type="match status" value="1"/>
</dbReference>
<dbReference type="EC" id="3.1.4.4" evidence="1"/>
<dbReference type="CDD" id="cd09138">
    <property type="entry name" value="PLDc_vPLD1_2_yPLD_like_1"/>
    <property type="match status" value="1"/>
</dbReference>
<keyword evidence="9" id="KW-1185">Reference proteome</keyword>
<keyword evidence="4" id="KW-0442">Lipid degradation</keyword>